<dbReference type="Proteomes" id="UP000886501">
    <property type="component" value="Unassembled WGS sequence"/>
</dbReference>
<organism evidence="1 2">
    <name type="scientific">Thelephora ganbajun</name>
    <name type="common">Ganba fungus</name>
    <dbReference type="NCBI Taxonomy" id="370292"/>
    <lineage>
        <taxon>Eukaryota</taxon>
        <taxon>Fungi</taxon>
        <taxon>Dikarya</taxon>
        <taxon>Basidiomycota</taxon>
        <taxon>Agaricomycotina</taxon>
        <taxon>Agaricomycetes</taxon>
        <taxon>Thelephorales</taxon>
        <taxon>Thelephoraceae</taxon>
        <taxon>Thelephora</taxon>
    </lineage>
</organism>
<proteinExistence type="predicted"/>
<name>A0ACB6ZLW5_THEGA</name>
<dbReference type="EMBL" id="MU117983">
    <property type="protein sequence ID" value="KAF9650584.1"/>
    <property type="molecule type" value="Genomic_DNA"/>
</dbReference>
<protein>
    <submittedName>
        <fullName evidence="1">CBF-domain-containing protein</fullName>
    </submittedName>
</protein>
<evidence type="ECO:0000313" key="2">
    <source>
        <dbReference type="Proteomes" id="UP000886501"/>
    </source>
</evidence>
<reference evidence="1" key="2">
    <citation type="journal article" date="2020" name="Nat. Commun.">
        <title>Large-scale genome sequencing of mycorrhizal fungi provides insights into the early evolution of symbiotic traits.</title>
        <authorList>
            <person name="Miyauchi S."/>
            <person name="Kiss E."/>
            <person name="Kuo A."/>
            <person name="Drula E."/>
            <person name="Kohler A."/>
            <person name="Sanchez-Garcia M."/>
            <person name="Morin E."/>
            <person name="Andreopoulos B."/>
            <person name="Barry K.W."/>
            <person name="Bonito G."/>
            <person name="Buee M."/>
            <person name="Carver A."/>
            <person name="Chen C."/>
            <person name="Cichocki N."/>
            <person name="Clum A."/>
            <person name="Culley D."/>
            <person name="Crous P.W."/>
            <person name="Fauchery L."/>
            <person name="Girlanda M."/>
            <person name="Hayes R.D."/>
            <person name="Keri Z."/>
            <person name="LaButti K."/>
            <person name="Lipzen A."/>
            <person name="Lombard V."/>
            <person name="Magnuson J."/>
            <person name="Maillard F."/>
            <person name="Murat C."/>
            <person name="Nolan M."/>
            <person name="Ohm R.A."/>
            <person name="Pangilinan J."/>
            <person name="Pereira M.F."/>
            <person name="Perotto S."/>
            <person name="Peter M."/>
            <person name="Pfister S."/>
            <person name="Riley R."/>
            <person name="Sitrit Y."/>
            <person name="Stielow J.B."/>
            <person name="Szollosi G."/>
            <person name="Zifcakova L."/>
            <person name="Stursova M."/>
            <person name="Spatafora J.W."/>
            <person name="Tedersoo L."/>
            <person name="Vaario L.M."/>
            <person name="Yamada A."/>
            <person name="Yan M."/>
            <person name="Wang P."/>
            <person name="Xu J."/>
            <person name="Bruns T."/>
            <person name="Baldrian P."/>
            <person name="Vilgalys R."/>
            <person name="Dunand C."/>
            <person name="Henrissat B."/>
            <person name="Grigoriev I.V."/>
            <person name="Hibbett D."/>
            <person name="Nagy L.G."/>
            <person name="Martin F.M."/>
        </authorList>
    </citation>
    <scope>NUCLEOTIDE SEQUENCE</scope>
    <source>
        <strain evidence="1">P2</strain>
    </source>
</reference>
<sequence>MQPRSSTKFILPLTSQWYSVIPPLPTATNLPTPTPTQTSSLLSKATSLHTTDVRNYTASGVSTGSASDTQFLQKVLQSGTLSDRLSAMTLLVQGSPVHNVKSLETLKNTAERGKGKGGREESLKALRCIVDWWVGGGAPDRKLKYFLDQPLLHPQVTDQYLLAWYFEDWLKKYFFSVLQILENLLHDPLPYVRTQAISLVFTLLRDKPEQEQNLLRLLVNKLGDLEKSISSRVSYHLLQLLQTHPSMKGIVVREIISLILKPRASSAAASSILPSDPTPAKNTKIVFSDTPSTSMSKPPPKSSKEDKKAVGTSHARYYAAITFNQIILSTSQPDRDVARELINIYFELFKDILGQGDADLNDVAEMKQAKDDSSKGRPKKQKGKEVKGDAGFTELEESDSKLISAILTGVNRALPFAKLDTDDPRFKKHLDTLFLITHKSTFNITLQALLLIHQISTTASSTSSSSAGSVADRFYRTLYASLYDTRLSTSSKQAMYLNLLFRCIKSDKNLERARAFVRRFIQILASGGGGGTEFTAGGLHLLGELFSTVPGFREMLRAPMKRKSSSKPTEDEGEGEEQLYDPRKREPEFAHASSSPLWELLPLLSHYHPTVSLHARQLLLSQPLTSTPDLALNTLSHFLDRFVYKNPKKQSSKQKGSSAMQPVAGDAISGGGVRLIKGEVGDNLGVGSGGGVTVNDEKWWKRRVEDVPIDQVFFHKYFNRKNELEKARAAKAKKKKKGKGDSEDSEVESDEDGDEKEDEVDEDDSEESSDDEEEAEIWTAMKVSMPKELDISEDEDSIPPDLDEDDDNSLADLRYFEDSADNAEEVSEVDGDDKLSLVESSDAEDLIPLDEAEALGFKDDLIDWPGDEGDFSDGGDKEGEEWTGFGDGSSTSGGKRKRKGGKEEQKKRKKVRSLPTFANYEDYAKLIEEGPEDDV</sequence>
<reference evidence="1" key="1">
    <citation type="submission" date="2019-10" db="EMBL/GenBank/DDBJ databases">
        <authorList>
            <consortium name="DOE Joint Genome Institute"/>
            <person name="Kuo A."/>
            <person name="Miyauchi S."/>
            <person name="Kiss E."/>
            <person name="Drula E."/>
            <person name="Kohler A."/>
            <person name="Sanchez-Garcia M."/>
            <person name="Andreopoulos B."/>
            <person name="Barry K.W."/>
            <person name="Bonito G."/>
            <person name="Buee M."/>
            <person name="Carver A."/>
            <person name="Chen C."/>
            <person name="Cichocki N."/>
            <person name="Clum A."/>
            <person name="Culley D."/>
            <person name="Crous P.W."/>
            <person name="Fauchery L."/>
            <person name="Girlanda M."/>
            <person name="Hayes R."/>
            <person name="Keri Z."/>
            <person name="Labutti K."/>
            <person name="Lipzen A."/>
            <person name="Lombard V."/>
            <person name="Magnuson J."/>
            <person name="Maillard F."/>
            <person name="Morin E."/>
            <person name="Murat C."/>
            <person name="Nolan M."/>
            <person name="Ohm R."/>
            <person name="Pangilinan J."/>
            <person name="Pereira M."/>
            <person name="Perotto S."/>
            <person name="Peter M."/>
            <person name="Riley R."/>
            <person name="Sitrit Y."/>
            <person name="Stielow B."/>
            <person name="Szollosi G."/>
            <person name="Zifcakova L."/>
            <person name="Stursova M."/>
            <person name="Spatafora J.W."/>
            <person name="Tedersoo L."/>
            <person name="Vaario L.-M."/>
            <person name="Yamada A."/>
            <person name="Yan M."/>
            <person name="Wang P."/>
            <person name="Xu J."/>
            <person name="Bruns T."/>
            <person name="Baldrian P."/>
            <person name="Vilgalys R."/>
            <person name="Henrissat B."/>
            <person name="Grigoriev I.V."/>
            <person name="Hibbett D."/>
            <person name="Nagy L.G."/>
            <person name="Martin F.M."/>
        </authorList>
    </citation>
    <scope>NUCLEOTIDE SEQUENCE</scope>
    <source>
        <strain evidence="1">P2</strain>
    </source>
</reference>
<accession>A0ACB6ZLW5</accession>
<evidence type="ECO:0000313" key="1">
    <source>
        <dbReference type="EMBL" id="KAF9650584.1"/>
    </source>
</evidence>
<comment type="caution">
    <text evidence="1">The sequence shown here is derived from an EMBL/GenBank/DDBJ whole genome shotgun (WGS) entry which is preliminary data.</text>
</comment>
<keyword evidence="2" id="KW-1185">Reference proteome</keyword>
<gene>
    <name evidence="1" type="ORF">BDM02DRAFT_3154768</name>
</gene>